<dbReference type="Pfam" id="PF12763">
    <property type="entry name" value="EH"/>
    <property type="match status" value="1"/>
</dbReference>
<feature type="domain" description="EH" evidence="2">
    <location>
        <begin position="112"/>
        <end position="202"/>
    </location>
</feature>
<dbReference type="GO" id="GO:0006897">
    <property type="term" value="P:endocytosis"/>
    <property type="evidence" value="ECO:0007669"/>
    <property type="project" value="TreeGrafter"/>
</dbReference>
<dbReference type="SUPFAM" id="SSF47473">
    <property type="entry name" value="EF-hand"/>
    <property type="match status" value="1"/>
</dbReference>
<dbReference type="OMA" id="CWHASHS"/>
<evidence type="ECO:0000313" key="5">
    <source>
        <dbReference type="Proteomes" id="UP000264800"/>
    </source>
</evidence>
<feature type="region of interest" description="Disordered" evidence="1">
    <location>
        <begin position="57"/>
        <end position="98"/>
    </location>
</feature>
<dbReference type="GeneTree" id="ENSGT00940000155438"/>
<evidence type="ECO:0000313" key="4">
    <source>
        <dbReference type="Ensembl" id="ENSKMAP00000002967.1"/>
    </source>
</evidence>
<dbReference type="Ensembl" id="ENSKMAT00000003029.1">
    <property type="protein sequence ID" value="ENSKMAP00000002967.1"/>
    <property type="gene ID" value="ENSKMAG00000002263.1"/>
</dbReference>
<reference evidence="4" key="2">
    <citation type="submission" date="2025-09" db="UniProtKB">
        <authorList>
            <consortium name="Ensembl"/>
        </authorList>
    </citation>
    <scope>IDENTIFICATION</scope>
</reference>
<proteinExistence type="predicted"/>
<dbReference type="GO" id="GO:0045296">
    <property type="term" value="F:cadherin binding"/>
    <property type="evidence" value="ECO:0007669"/>
    <property type="project" value="TreeGrafter"/>
</dbReference>
<evidence type="ECO:0000259" key="3">
    <source>
        <dbReference type="PROSITE" id="PS50222"/>
    </source>
</evidence>
<evidence type="ECO:0000256" key="1">
    <source>
        <dbReference type="SAM" id="MobiDB-lite"/>
    </source>
</evidence>
<dbReference type="GO" id="GO:0005509">
    <property type="term" value="F:calcium ion binding"/>
    <property type="evidence" value="ECO:0007669"/>
    <property type="project" value="InterPro"/>
</dbReference>
<dbReference type="STRING" id="37003.ENSKMAP00000002967"/>
<feature type="compositionally biased region" description="Polar residues" evidence="1">
    <location>
        <begin position="74"/>
        <end position="98"/>
    </location>
</feature>
<dbReference type="PROSITE" id="PS50222">
    <property type="entry name" value="EF_HAND_2"/>
    <property type="match status" value="1"/>
</dbReference>
<dbReference type="GO" id="GO:0016197">
    <property type="term" value="P:endosomal transport"/>
    <property type="evidence" value="ECO:0007669"/>
    <property type="project" value="TreeGrafter"/>
</dbReference>
<dbReference type="PROSITE" id="PS50031">
    <property type="entry name" value="EH"/>
    <property type="match status" value="2"/>
</dbReference>
<keyword evidence="5" id="KW-1185">Reference proteome</keyword>
<protein>
    <recommendedName>
        <fullName evidence="6">Epidermal growth factor receptor pathway substrate 15-like 1a</fullName>
    </recommendedName>
</protein>
<dbReference type="CDD" id="cd00052">
    <property type="entry name" value="EH"/>
    <property type="match status" value="1"/>
</dbReference>
<name>A0A3Q3EMB3_KRYMA</name>
<dbReference type="InterPro" id="IPR000261">
    <property type="entry name" value="EH_dom"/>
</dbReference>
<dbReference type="AlphaFoldDB" id="A0A3Q3EMB3"/>
<feature type="domain" description="EF-hand" evidence="3">
    <location>
        <begin position="111"/>
        <end position="146"/>
    </location>
</feature>
<dbReference type="PANTHER" id="PTHR11216:SF69">
    <property type="entry name" value="EPIDERMAL GROWTH FACTOR RECEPTOR SUBSTRATE 15-LIKE 1"/>
    <property type="match status" value="1"/>
</dbReference>
<evidence type="ECO:0000259" key="2">
    <source>
        <dbReference type="PROSITE" id="PS50031"/>
    </source>
</evidence>
<sequence>MNTFFVSWCWHASHSFCFGRAMHLVYRALEKEPVPALLPSALIPPSKRKRSLCSITTTVPGLPASPPPPKDSLRSTPSHGSMTSLNSTGSLSPKHTLKSGQHSLNWVVPVSERGRYDDIFLKTDADLDGFVSGQEVKEIFMQSGLSQNILAHIWALADTRQVGKLNREQFALAMHLIQQKVSKGTDPPQALTAEMIPPSERGTPVPVGLTPLPQTPFPTVNIYLFIHVLQCILEKYNFFVCIYFKYCFINTKKIDFTLYRQQYHIHLMNLEQII</sequence>
<dbReference type="Proteomes" id="UP000264800">
    <property type="component" value="Unplaced"/>
</dbReference>
<dbReference type="InterPro" id="IPR002048">
    <property type="entry name" value="EF_hand_dom"/>
</dbReference>
<dbReference type="InterPro" id="IPR011992">
    <property type="entry name" value="EF-hand-dom_pair"/>
</dbReference>
<dbReference type="SMART" id="SM00027">
    <property type="entry name" value="EH"/>
    <property type="match status" value="1"/>
</dbReference>
<accession>A0A3Q3EMB3</accession>
<feature type="domain" description="EH" evidence="2">
    <location>
        <begin position="21"/>
        <end position="49"/>
    </location>
</feature>
<organism evidence="4 5">
    <name type="scientific">Kryptolebias marmoratus</name>
    <name type="common">Mangrove killifish</name>
    <name type="synonym">Rivulus marmoratus</name>
    <dbReference type="NCBI Taxonomy" id="37003"/>
    <lineage>
        <taxon>Eukaryota</taxon>
        <taxon>Metazoa</taxon>
        <taxon>Chordata</taxon>
        <taxon>Craniata</taxon>
        <taxon>Vertebrata</taxon>
        <taxon>Euteleostomi</taxon>
        <taxon>Actinopterygii</taxon>
        <taxon>Neopterygii</taxon>
        <taxon>Teleostei</taxon>
        <taxon>Neoteleostei</taxon>
        <taxon>Acanthomorphata</taxon>
        <taxon>Ovalentaria</taxon>
        <taxon>Atherinomorphae</taxon>
        <taxon>Cyprinodontiformes</taxon>
        <taxon>Rivulidae</taxon>
        <taxon>Kryptolebias</taxon>
    </lineage>
</organism>
<dbReference type="FunFam" id="1.10.238.10:FF:000026">
    <property type="entry name" value="Epidermal growth factor receptor pathway substrate 15-like 1"/>
    <property type="match status" value="1"/>
</dbReference>
<dbReference type="PANTHER" id="PTHR11216">
    <property type="entry name" value="EH DOMAIN"/>
    <property type="match status" value="1"/>
</dbReference>
<evidence type="ECO:0008006" key="6">
    <source>
        <dbReference type="Google" id="ProtNLM"/>
    </source>
</evidence>
<reference evidence="4" key="1">
    <citation type="submission" date="2025-08" db="UniProtKB">
        <authorList>
            <consortium name="Ensembl"/>
        </authorList>
    </citation>
    <scope>IDENTIFICATION</scope>
</reference>
<dbReference type="GO" id="GO:0030132">
    <property type="term" value="C:clathrin coat of coated pit"/>
    <property type="evidence" value="ECO:0007669"/>
    <property type="project" value="TreeGrafter"/>
</dbReference>
<dbReference type="Gene3D" id="1.10.238.10">
    <property type="entry name" value="EF-hand"/>
    <property type="match status" value="2"/>
</dbReference>